<proteinExistence type="predicted"/>
<dbReference type="PATRIC" id="fig|438.15.peg.957"/>
<organism evidence="1 2">
    <name type="scientific">Acetobacter pasteurianus</name>
    <name type="common">Acetobacter turbidans</name>
    <dbReference type="NCBI Taxonomy" id="438"/>
    <lineage>
        <taxon>Bacteria</taxon>
        <taxon>Pseudomonadati</taxon>
        <taxon>Pseudomonadota</taxon>
        <taxon>Alphaproteobacteria</taxon>
        <taxon>Acetobacterales</taxon>
        <taxon>Acetobacteraceae</taxon>
        <taxon>Acetobacter</taxon>
    </lineage>
</organism>
<dbReference type="EMBL" id="LYUD01000097">
    <property type="protein sequence ID" value="OAZ73226.1"/>
    <property type="molecule type" value="Genomic_DNA"/>
</dbReference>
<comment type="caution">
    <text evidence="1">The sequence shown here is derived from an EMBL/GenBank/DDBJ whole genome shotgun (WGS) entry which is preliminary data.</text>
</comment>
<dbReference type="AlphaFoldDB" id="A0A1A0DEE4"/>
<gene>
    <name evidence="1" type="ORF">SRCM100623_00817</name>
</gene>
<protein>
    <submittedName>
        <fullName evidence="1">Uncharacterized protein</fullName>
    </submittedName>
</protein>
<accession>A0A1A0DEE4</accession>
<dbReference type="OrthoDB" id="7215902at2"/>
<evidence type="ECO:0000313" key="1">
    <source>
        <dbReference type="EMBL" id="OAZ73226.1"/>
    </source>
</evidence>
<name>A0A1A0DEE4_ACEPA</name>
<dbReference type="Proteomes" id="UP000093796">
    <property type="component" value="Unassembled WGS sequence"/>
</dbReference>
<reference evidence="1 2" key="1">
    <citation type="submission" date="2016-05" db="EMBL/GenBank/DDBJ databases">
        <title>Genome sequencing of Acetobacter pasteurianus strain SRCM100623.</title>
        <authorList>
            <person name="Song Y.R."/>
        </authorList>
    </citation>
    <scope>NUCLEOTIDE SEQUENCE [LARGE SCALE GENOMIC DNA]</scope>
    <source>
        <strain evidence="1 2">SRCM100623</strain>
    </source>
</reference>
<dbReference type="RefSeq" id="WP_064776010.1">
    <property type="nucleotide sequence ID" value="NZ_LYUD01000097.1"/>
</dbReference>
<sequence length="700" mass="77924">MPFYLLSWHGALAGYTGLRLHPVSFAQSFMRGTTPATLDEQSRALTPGGAFAKAEAVENFAGRPLVSIRAGKGYLSSRDQNVFDVVPLCATWERFLLLPPELLSILRDLTEQEWYQGTRFVGRATCAEHHLQLGGHKWPAEQLQAERTKDTITLWSEAAPEKVTFTVCPSRVLSGLMEDVLHLLQTNTLRPATTPWATLDDLREQILRLSVTPRDTGTCVQLARLCALFGQWELANGFLTTARQHDTRPELQWMAAILALRTKNYDTAATLMEQALTTRYPDRDIGTLLAPLVARQKAGESALLLVPSALSSVGLPAFETPFDTLLVPMRLAPKNGPDIRRIYSSLFEQAFQKLDTENRLRLLTAEARLNGLSWWEELGLGHTSWLADLQAEADEHYAIARKLAVQENMAPAPYDQGVFSWLSTQECGRLASRAIPDVTGVANWQWHFSMPEEQPSTCLAFACTGQHFDLVPGLVLSLIHACREDRSAGKIQLCLGVANPTVDQLTFLSTVSEWLENHAITLRLSFGHGETRSDAAMLEPALRYLILPDIAAQFRVPVLIGDCAGYFPANFVSLLRDMKAHATYGFDLTQFDDNGQQQYGTPWSMNTALAYFGETELVPAIAAFMSDYLNTVCSPGNPYHTDMDRCALAQVFRRFVRSRWAQLSIRFLNDGPPLLVMPQHGQTGLVTPDDVLNDLKAYTR</sequence>
<evidence type="ECO:0000313" key="2">
    <source>
        <dbReference type="Proteomes" id="UP000093796"/>
    </source>
</evidence>